<dbReference type="AlphaFoldDB" id="A0A934NBG7"/>
<evidence type="ECO:0008006" key="3">
    <source>
        <dbReference type="Google" id="ProtNLM"/>
    </source>
</evidence>
<keyword evidence="2" id="KW-1185">Reference proteome</keyword>
<evidence type="ECO:0000313" key="2">
    <source>
        <dbReference type="Proteomes" id="UP000612893"/>
    </source>
</evidence>
<reference evidence="1" key="1">
    <citation type="submission" date="2020-10" db="EMBL/GenBank/DDBJ databases">
        <title>Ca. Dormibacterota MAGs.</title>
        <authorList>
            <person name="Montgomery K."/>
        </authorList>
    </citation>
    <scope>NUCLEOTIDE SEQUENCE [LARGE SCALE GENOMIC DNA]</scope>
    <source>
        <strain evidence="1">SC8812_S17_10</strain>
    </source>
</reference>
<evidence type="ECO:0000313" key="1">
    <source>
        <dbReference type="EMBL" id="MBJ7600859.1"/>
    </source>
</evidence>
<sequence>MLQQVYEDRWGEVFDRPSEELVELRWFDSTTDMSSADSQSWLATFAGCVEKCGRSRVLVDSTAFRMSPANMDGSWRDANIIPRYNAAGVARFAFHMPEEMPMIGAPPAPEGPGRFPTGYFGRRQDALVWLAG</sequence>
<organism evidence="1 2">
    <name type="scientific">Candidatus Nephthysia bennettiae</name>
    <dbReference type="NCBI Taxonomy" id="3127016"/>
    <lineage>
        <taxon>Bacteria</taxon>
        <taxon>Bacillati</taxon>
        <taxon>Candidatus Dormiibacterota</taxon>
        <taxon>Candidatus Dormibacteria</taxon>
        <taxon>Candidatus Dormibacterales</taxon>
        <taxon>Candidatus Dormibacteraceae</taxon>
        <taxon>Candidatus Nephthysia</taxon>
    </lineage>
</organism>
<proteinExistence type="predicted"/>
<name>A0A934NBG7_9BACT</name>
<dbReference type="RefSeq" id="WP_338204843.1">
    <property type="nucleotide sequence ID" value="NZ_JAEKNR010000225.1"/>
</dbReference>
<dbReference type="EMBL" id="JAEKNR010000225">
    <property type="protein sequence ID" value="MBJ7600859.1"/>
    <property type="molecule type" value="Genomic_DNA"/>
</dbReference>
<dbReference type="Proteomes" id="UP000612893">
    <property type="component" value="Unassembled WGS sequence"/>
</dbReference>
<protein>
    <recommendedName>
        <fullName evidence="3">Transposase</fullName>
    </recommendedName>
</protein>
<comment type="caution">
    <text evidence="1">The sequence shown here is derived from an EMBL/GenBank/DDBJ whole genome shotgun (WGS) entry which is preliminary data.</text>
</comment>
<gene>
    <name evidence="1" type="ORF">JF922_22675</name>
</gene>
<accession>A0A934NBG7</accession>